<dbReference type="Pfam" id="PF00156">
    <property type="entry name" value="Pribosyltran"/>
    <property type="match status" value="1"/>
</dbReference>
<sequence length="225" mass="25399">MLHALLDLFFPTVCAGCDNLLLTHESVICSHCRHEIPLTNHHLQPQNEASAKFFGRIPIESVTAFAYFHKKGIVQEMIHKLKYKGQQDIGTALGYWFAEDLKATSAAFADEIIPVPLHPKKMKQRGYNQVTSFGKALSEVLEIPLDENLLKRNFYSKTQTKKNLFARSELSKTLFEADFSEQHRGKHFLLIDDVLTTGSTLEACSRALLKIPEVKISIACLAFSH</sequence>
<dbReference type="RefSeq" id="WP_176006179.1">
    <property type="nucleotide sequence ID" value="NZ_JABWMI010000011.1"/>
</dbReference>
<dbReference type="CDD" id="cd06223">
    <property type="entry name" value="PRTases_typeI"/>
    <property type="match status" value="1"/>
</dbReference>
<proteinExistence type="inferred from homology"/>
<dbReference type="AlphaFoldDB" id="A0A7Y8Y3R0"/>
<evidence type="ECO:0000259" key="2">
    <source>
        <dbReference type="Pfam" id="PF00156"/>
    </source>
</evidence>
<dbReference type="InterPro" id="IPR029057">
    <property type="entry name" value="PRTase-like"/>
</dbReference>
<dbReference type="PANTHER" id="PTHR47505:SF1">
    <property type="entry name" value="DNA UTILIZATION PROTEIN YHGH"/>
    <property type="match status" value="1"/>
</dbReference>
<comment type="caution">
    <text evidence="3">The sequence shown here is derived from an EMBL/GenBank/DDBJ whole genome shotgun (WGS) entry which is preliminary data.</text>
</comment>
<dbReference type="Proteomes" id="UP000535020">
    <property type="component" value="Unassembled WGS sequence"/>
</dbReference>
<keyword evidence="4" id="KW-1185">Reference proteome</keyword>
<evidence type="ECO:0000313" key="4">
    <source>
        <dbReference type="Proteomes" id="UP000535020"/>
    </source>
</evidence>
<gene>
    <name evidence="3" type="ORF">HZF10_10580</name>
</gene>
<dbReference type="EMBL" id="JACBJI010000004">
    <property type="protein sequence ID" value="NYA71368.1"/>
    <property type="molecule type" value="Genomic_DNA"/>
</dbReference>
<dbReference type="Gene3D" id="3.40.50.2020">
    <property type="match status" value="1"/>
</dbReference>
<evidence type="ECO:0000313" key="3">
    <source>
        <dbReference type="EMBL" id="NYA71368.1"/>
    </source>
</evidence>
<dbReference type="InterPro" id="IPR051910">
    <property type="entry name" value="ComF/GntX_DNA_util-trans"/>
</dbReference>
<feature type="domain" description="Phosphoribosyltransferase" evidence="2">
    <location>
        <begin position="133"/>
        <end position="222"/>
    </location>
</feature>
<organism evidence="3 4">
    <name type="scientific">Flavobacterium agri</name>
    <dbReference type="NCBI Taxonomy" id="2743471"/>
    <lineage>
        <taxon>Bacteria</taxon>
        <taxon>Pseudomonadati</taxon>
        <taxon>Bacteroidota</taxon>
        <taxon>Flavobacteriia</taxon>
        <taxon>Flavobacteriales</taxon>
        <taxon>Flavobacteriaceae</taxon>
        <taxon>Flavobacterium</taxon>
    </lineage>
</organism>
<name>A0A7Y8Y3R0_9FLAO</name>
<dbReference type="InterPro" id="IPR000836">
    <property type="entry name" value="PRTase_dom"/>
</dbReference>
<reference evidence="3 4" key="1">
    <citation type="submission" date="2020-07" db="EMBL/GenBank/DDBJ databases">
        <authorList>
            <person name="Sun Q."/>
        </authorList>
    </citation>
    <scope>NUCLEOTIDE SEQUENCE [LARGE SCALE GENOMIC DNA]</scope>
    <source>
        <strain evidence="3 4">MAH-1</strain>
    </source>
</reference>
<comment type="similarity">
    <text evidence="1">Belongs to the ComF/GntX family.</text>
</comment>
<protein>
    <submittedName>
        <fullName evidence="3">ComF family protein</fullName>
    </submittedName>
</protein>
<evidence type="ECO:0000256" key="1">
    <source>
        <dbReference type="ARBA" id="ARBA00008007"/>
    </source>
</evidence>
<dbReference type="PANTHER" id="PTHR47505">
    <property type="entry name" value="DNA UTILIZATION PROTEIN YHGH"/>
    <property type="match status" value="1"/>
</dbReference>
<dbReference type="SUPFAM" id="SSF53271">
    <property type="entry name" value="PRTase-like"/>
    <property type="match status" value="1"/>
</dbReference>
<accession>A0A7Y8Y3R0</accession>